<protein>
    <recommendedName>
        <fullName evidence="9">Magnesium transporter MgtE</fullName>
    </recommendedName>
</protein>
<dbReference type="Gene3D" id="1.25.60.10">
    <property type="entry name" value="MgtE N-terminal domain-like"/>
    <property type="match status" value="1"/>
</dbReference>
<dbReference type="PANTHER" id="PTHR43773:SF1">
    <property type="entry name" value="MAGNESIUM TRANSPORTER MGTE"/>
    <property type="match status" value="1"/>
</dbReference>
<evidence type="ECO:0000313" key="12">
    <source>
        <dbReference type="Proteomes" id="UP000193409"/>
    </source>
</evidence>
<dbReference type="GO" id="GO:0046872">
    <property type="term" value="F:metal ion binding"/>
    <property type="evidence" value="ECO:0007669"/>
    <property type="project" value="UniProtKB-KW"/>
</dbReference>
<sequence length="459" mass="49738">MIAEPRYDEGEDEEDIVLNERFLAQVREAVEAGDKVRLDALLDDLHAADVADLIEQVGSGERAALLELMGGLDGDILSELDEGLREEVIDQLEPEELAEAVRDLESDDVVDLVEDLEGEQAEAVLEALDSADRAVVEQSLAFPEDSAGRLMQREVVMAPEHWSVGDAIDFLREAEDLPDQFYHVIVVDPRLRPVGYVTLGSILSAPRETPLKALFEDSFRTVEATRPQADVAYLFNQYHLISMPVVDDDDRLIGVITIDDAMIVLDEEHEEDMMLMAGVGDSSLSDTILETARQRFGWLFVNLLTAILASAVIALFSDVVDQIVALAIAMPIVASMGGNAGTQSLTVAVRAMATRDLTGANAWRVVMRETAVGFLNGLLYGVILGAVGWLWFDSAMLGVVLSVAMWLNLVVAGLAGIAIPLGLEKVGIDPALASGTLVTTVTDVVGFFCFLSLASWLLL</sequence>
<dbReference type="InterPro" id="IPR038076">
    <property type="entry name" value="MgtE_N_sf"/>
</dbReference>
<dbReference type="InterPro" id="IPR006669">
    <property type="entry name" value="MgtE_transporter"/>
</dbReference>
<feature type="domain" description="CBS" evidence="10">
    <location>
        <begin position="151"/>
        <end position="214"/>
    </location>
</feature>
<dbReference type="NCBIfam" id="TIGR00400">
    <property type="entry name" value="mgtE"/>
    <property type="match status" value="1"/>
</dbReference>
<evidence type="ECO:0000256" key="7">
    <source>
        <dbReference type="ARBA" id="ARBA00023136"/>
    </source>
</evidence>
<dbReference type="SMART" id="SM00924">
    <property type="entry name" value="MgtE_N"/>
    <property type="match status" value="1"/>
</dbReference>
<dbReference type="GO" id="GO:0015095">
    <property type="term" value="F:magnesium ion transmembrane transporter activity"/>
    <property type="evidence" value="ECO:0007669"/>
    <property type="project" value="UniProtKB-UniRule"/>
</dbReference>
<comment type="subunit">
    <text evidence="9">Homodimer.</text>
</comment>
<feature type="transmembrane region" description="Helical" evidence="9">
    <location>
        <begin position="435"/>
        <end position="458"/>
    </location>
</feature>
<dbReference type="Pfam" id="PF03448">
    <property type="entry name" value="MgtE_N"/>
    <property type="match status" value="1"/>
</dbReference>
<dbReference type="Pfam" id="PF01769">
    <property type="entry name" value="MgtE"/>
    <property type="match status" value="1"/>
</dbReference>
<evidence type="ECO:0000256" key="6">
    <source>
        <dbReference type="ARBA" id="ARBA00022989"/>
    </source>
</evidence>
<dbReference type="CDD" id="cd04606">
    <property type="entry name" value="CBS_pair_Mg_transporter"/>
    <property type="match status" value="1"/>
</dbReference>
<dbReference type="Proteomes" id="UP000193409">
    <property type="component" value="Unassembled WGS sequence"/>
</dbReference>
<name>A0A1Y5TNP1_9RHOB</name>
<dbReference type="SUPFAM" id="SSF161093">
    <property type="entry name" value="MgtE membrane domain-like"/>
    <property type="match status" value="1"/>
</dbReference>
<feature type="transmembrane region" description="Helical" evidence="9">
    <location>
        <begin position="398"/>
        <end position="423"/>
    </location>
</feature>
<evidence type="ECO:0000313" key="11">
    <source>
        <dbReference type="EMBL" id="SLN68296.1"/>
    </source>
</evidence>
<keyword evidence="5 9" id="KW-0460">Magnesium</keyword>
<dbReference type="Gene3D" id="1.10.357.20">
    <property type="entry name" value="SLC41 divalent cation transporters, integral membrane domain"/>
    <property type="match status" value="1"/>
</dbReference>
<dbReference type="InterPro" id="IPR036739">
    <property type="entry name" value="SLC41_membr_dom_sf"/>
</dbReference>
<evidence type="ECO:0000256" key="9">
    <source>
        <dbReference type="RuleBase" id="RU362011"/>
    </source>
</evidence>
<feature type="transmembrane region" description="Helical" evidence="9">
    <location>
        <begin position="296"/>
        <end position="317"/>
    </location>
</feature>
<accession>A0A1Y5TNP1</accession>
<dbReference type="InterPro" id="IPR000644">
    <property type="entry name" value="CBS_dom"/>
</dbReference>
<keyword evidence="9" id="KW-1003">Cell membrane</keyword>
<dbReference type="SMART" id="SM00116">
    <property type="entry name" value="CBS"/>
    <property type="match status" value="2"/>
</dbReference>
<evidence type="ECO:0000256" key="5">
    <source>
        <dbReference type="ARBA" id="ARBA00022842"/>
    </source>
</evidence>
<dbReference type="PANTHER" id="PTHR43773">
    <property type="entry name" value="MAGNESIUM TRANSPORTER MGTE"/>
    <property type="match status" value="1"/>
</dbReference>
<keyword evidence="6 9" id="KW-1133">Transmembrane helix</keyword>
<evidence type="ECO:0000256" key="4">
    <source>
        <dbReference type="ARBA" id="ARBA00022692"/>
    </source>
</evidence>
<evidence type="ECO:0000256" key="8">
    <source>
        <dbReference type="PROSITE-ProRule" id="PRU00703"/>
    </source>
</evidence>
<dbReference type="RefSeq" id="WP_085870069.1">
    <property type="nucleotide sequence ID" value="NZ_FWFQ01000048.1"/>
</dbReference>
<comment type="function">
    <text evidence="9">Acts as a magnesium transporter.</text>
</comment>
<dbReference type="SUPFAM" id="SSF158791">
    <property type="entry name" value="MgtE N-terminal domain-like"/>
    <property type="match status" value="1"/>
</dbReference>
<keyword evidence="9" id="KW-0479">Metal-binding</keyword>
<dbReference type="AlphaFoldDB" id="A0A1Y5TNP1"/>
<dbReference type="SUPFAM" id="SSF54631">
    <property type="entry name" value="CBS-domain pair"/>
    <property type="match status" value="1"/>
</dbReference>
<evidence type="ECO:0000259" key="10">
    <source>
        <dbReference type="PROSITE" id="PS51371"/>
    </source>
</evidence>
<feature type="domain" description="CBS" evidence="10">
    <location>
        <begin position="215"/>
        <end position="271"/>
    </location>
</feature>
<dbReference type="OrthoDB" id="9790355at2"/>
<dbReference type="Pfam" id="PF00571">
    <property type="entry name" value="CBS"/>
    <property type="match status" value="2"/>
</dbReference>
<comment type="subcellular location">
    <subcellularLocation>
        <location evidence="9">Cell membrane</location>
        <topology evidence="9">Multi-pass membrane protein</topology>
    </subcellularLocation>
    <subcellularLocation>
        <location evidence="1">Membrane</location>
        <topology evidence="1">Multi-pass membrane protein</topology>
    </subcellularLocation>
</comment>
<comment type="similarity">
    <text evidence="2 9">Belongs to the SLC41A transporter family.</text>
</comment>
<dbReference type="EMBL" id="FWFQ01000048">
    <property type="protein sequence ID" value="SLN68296.1"/>
    <property type="molecule type" value="Genomic_DNA"/>
</dbReference>
<reference evidence="11 12" key="1">
    <citation type="submission" date="2017-03" db="EMBL/GenBank/DDBJ databases">
        <authorList>
            <person name="Afonso C.L."/>
            <person name="Miller P.J."/>
            <person name="Scott M.A."/>
            <person name="Spackman E."/>
            <person name="Goraichik I."/>
            <person name="Dimitrov K.M."/>
            <person name="Suarez D.L."/>
            <person name="Swayne D.E."/>
        </authorList>
    </citation>
    <scope>NUCLEOTIDE SEQUENCE [LARGE SCALE GENOMIC DNA]</scope>
    <source>
        <strain evidence="11 12">CECT 7680</strain>
    </source>
</reference>
<proteinExistence type="inferred from homology"/>
<dbReference type="GO" id="GO:0005886">
    <property type="term" value="C:plasma membrane"/>
    <property type="evidence" value="ECO:0007669"/>
    <property type="project" value="UniProtKB-SubCell"/>
</dbReference>
<feature type="transmembrane region" description="Helical" evidence="9">
    <location>
        <begin position="370"/>
        <end position="392"/>
    </location>
</feature>
<keyword evidence="3 9" id="KW-0813">Transport</keyword>
<dbReference type="PROSITE" id="PS51371">
    <property type="entry name" value="CBS"/>
    <property type="match status" value="2"/>
</dbReference>
<evidence type="ECO:0000256" key="3">
    <source>
        <dbReference type="ARBA" id="ARBA00022448"/>
    </source>
</evidence>
<dbReference type="InterPro" id="IPR006668">
    <property type="entry name" value="Mg_transptr_MgtE_intracell_dom"/>
</dbReference>
<feature type="transmembrane region" description="Helical" evidence="9">
    <location>
        <begin position="323"/>
        <end position="349"/>
    </location>
</feature>
<organism evidence="11 12">
    <name type="scientific">Pseudoruegeria aquimaris</name>
    <dbReference type="NCBI Taxonomy" id="393663"/>
    <lineage>
        <taxon>Bacteria</taxon>
        <taxon>Pseudomonadati</taxon>
        <taxon>Pseudomonadota</taxon>
        <taxon>Alphaproteobacteria</taxon>
        <taxon>Rhodobacterales</taxon>
        <taxon>Roseobacteraceae</taxon>
        <taxon>Pseudoruegeria</taxon>
    </lineage>
</organism>
<evidence type="ECO:0000256" key="2">
    <source>
        <dbReference type="ARBA" id="ARBA00009749"/>
    </source>
</evidence>
<gene>
    <name evidence="11" type="ORF">PSA7680_03605</name>
</gene>
<evidence type="ECO:0000256" key="1">
    <source>
        <dbReference type="ARBA" id="ARBA00004141"/>
    </source>
</evidence>
<dbReference type="InterPro" id="IPR006667">
    <property type="entry name" value="SLC41_membr_dom"/>
</dbReference>
<dbReference type="Gene3D" id="3.10.580.10">
    <property type="entry name" value="CBS-domain"/>
    <property type="match status" value="1"/>
</dbReference>
<keyword evidence="4 9" id="KW-0812">Transmembrane</keyword>
<keyword evidence="8" id="KW-0129">CBS domain</keyword>
<keyword evidence="7 9" id="KW-0472">Membrane</keyword>
<keyword evidence="12" id="KW-1185">Reference proteome</keyword>
<dbReference type="InterPro" id="IPR046342">
    <property type="entry name" value="CBS_dom_sf"/>
</dbReference>